<name>A0AAC9ZCA6_9RHOB</name>
<dbReference type="EMBL" id="CP010785">
    <property type="protein sequence ID" value="ATF07906.1"/>
    <property type="molecule type" value="Genomic_DNA"/>
</dbReference>
<protein>
    <submittedName>
        <fullName evidence="1">Uncharacterized protein</fullName>
    </submittedName>
</protein>
<dbReference type="AlphaFoldDB" id="A0AAC9ZCA6"/>
<keyword evidence="1" id="KW-0614">Plasmid</keyword>
<gene>
    <name evidence="1" type="ORF">PhaeoP63_03874</name>
</gene>
<sequence>MKLSDAKTIDTDWETVFVALLDPDEWLDT</sequence>
<organism evidence="1 2">
    <name type="scientific">Phaeobacter gallaeciensis</name>
    <dbReference type="NCBI Taxonomy" id="60890"/>
    <lineage>
        <taxon>Bacteria</taxon>
        <taxon>Pseudomonadati</taxon>
        <taxon>Pseudomonadota</taxon>
        <taxon>Alphaproteobacteria</taxon>
        <taxon>Rhodobacterales</taxon>
        <taxon>Roseobacteraceae</taxon>
        <taxon>Phaeobacter</taxon>
    </lineage>
</organism>
<evidence type="ECO:0000313" key="1">
    <source>
        <dbReference type="EMBL" id="ATF07906.1"/>
    </source>
</evidence>
<reference evidence="1 2" key="1">
    <citation type="journal article" date="2017" name="Front. Microbiol.">
        <title>Phaeobacter piscinae sp. nov., a species of the Roseobacter group and potential aquaculture probiont.</title>
        <authorList>
            <person name="Sonnenschein E.C."/>
            <person name="Phippen C.B.W."/>
            <person name="Nielsen K.F."/>
            <person name="Mateiu R.V."/>
            <person name="Melchiorsen J."/>
            <person name="Gram L."/>
            <person name="Overmann J."/>
            <person name="Freese H.M."/>
        </authorList>
    </citation>
    <scope>NUCLEOTIDE SEQUENCE [LARGE SCALE GENOMIC DNA]</scope>
    <source>
        <strain evidence="1 2">P63</strain>
    </source>
</reference>
<geneLocation type="plasmid" evidence="2">
    <name>pp63_a</name>
</geneLocation>
<accession>A0AAC9ZCA6</accession>
<evidence type="ECO:0000313" key="2">
    <source>
        <dbReference type="Proteomes" id="UP000217545"/>
    </source>
</evidence>
<proteinExistence type="predicted"/>
<dbReference type="Proteomes" id="UP000217545">
    <property type="component" value="Plasmid pP63_a"/>
</dbReference>